<evidence type="ECO:0000313" key="2">
    <source>
        <dbReference type="Proteomes" id="UP000789739"/>
    </source>
</evidence>
<name>A0A9N9B7J7_9GLOM</name>
<organism evidence="1 2">
    <name type="scientific">Paraglomus brasilianum</name>
    <dbReference type="NCBI Taxonomy" id="144538"/>
    <lineage>
        <taxon>Eukaryota</taxon>
        <taxon>Fungi</taxon>
        <taxon>Fungi incertae sedis</taxon>
        <taxon>Mucoromycota</taxon>
        <taxon>Glomeromycotina</taxon>
        <taxon>Glomeromycetes</taxon>
        <taxon>Paraglomerales</taxon>
        <taxon>Paraglomeraceae</taxon>
        <taxon>Paraglomus</taxon>
    </lineage>
</organism>
<keyword evidence="2" id="KW-1185">Reference proteome</keyword>
<gene>
    <name evidence="1" type="ORF">PBRASI_LOCUS5446</name>
</gene>
<dbReference type="EMBL" id="CAJVPI010000636">
    <property type="protein sequence ID" value="CAG8558125.1"/>
    <property type="molecule type" value="Genomic_DNA"/>
</dbReference>
<accession>A0A9N9B7J7</accession>
<reference evidence="1" key="1">
    <citation type="submission" date="2021-06" db="EMBL/GenBank/DDBJ databases">
        <authorList>
            <person name="Kallberg Y."/>
            <person name="Tangrot J."/>
            <person name="Rosling A."/>
        </authorList>
    </citation>
    <scope>NUCLEOTIDE SEQUENCE</scope>
    <source>
        <strain evidence="1">BR232B</strain>
    </source>
</reference>
<dbReference type="Proteomes" id="UP000789739">
    <property type="component" value="Unassembled WGS sequence"/>
</dbReference>
<feature type="non-terminal residue" evidence="1">
    <location>
        <position position="125"/>
    </location>
</feature>
<sequence>RYTSQACFEPLPSSAPSEDVGKMIGNDRHEIKDQLYVEARALFLCTRNTEDFECVEQPLISSKQAAQTMSRRILREDMGGNEISHNDNNLSKFVNEDVWRNILQLPLLGVVKMELYKDRVMCESL</sequence>
<dbReference type="AlphaFoldDB" id="A0A9N9B7J7"/>
<comment type="caution">
    <text evidence="1">The sequence shown here is derived from an EMBL/GenBank/DDBJ whole genome shotgun (WGS) entry which is preliminary data.</text>
</comment>
<proteinExistence type="predicted"/>
<protein>
    <submittedName>
        <fullName evidence="1">4704_t:CDS:1</fullName>
    </submittedName>
</protein>
<evidence type="ECO:0000313" key="1">
    <source>
        <dbReference type="EMBL" id="CAG8558125.1"/>
    </source>
</evidence>